<feature type="non-terminal residue" evidence="2">
    <location>
        <position position="58"/>
    </location>
</feature>
<comment type="caution">
    <text evidence="2">The sequence shown here is derived from an EMBL/GenBank/DDBJ whole genome shotgun (WGS) entry which is preliminary data.</text>
</comment>
<protein>
    <submittedName>
        <fullName evidence="2">SLC6A2 isoform 2</fullName>
    </submittedName>
</protein>
<dbReference type="AlphaFoldDB" id="A0A2J8MWP0"/>
<reference evidence="2 3" key="1">
    <citation type="submission" date="2017-12" db="EMBL/GenBank/DDBJ databases">
        <title>High-resolution comparative analysis of great ape genomes.</title>
        <authorList>
            <person name="Pollen A."/>
            <person name="Hastie A."/>
            <person name="Hormozdiari F."/>
            <person name="Dougherty M."/>
            <person name="Liu R."/>
            <person name="Chaisson M."/>
            <person name="Hoppe E."/>
            <person name="Hill C."/>
            <person name="Pang A."/>
            <person name="Hillier L."/>
            <person name="Baker C."/>
            <person name="Armstrong J."/>
            <person name="Shendure J."/>
            <person name="Paten B."/>
            <person name="Wilson R."/>
            <person name="Chao H."/>
            <person name="Schneider V."/>
            <person name="Ventura M."/>
            <person name="Kronenberg Z."/>
            <person name="Murali S."/>
            <person name="Gordon D."/>
            <person name="Cantsilieris S."/>
            <person name="Munson K."/>
            <person name="Nelson B."/>
            <person name="Raja A."/>
            <person name="Underwood J."/>
            <person name="Diekhans M."/>
            <person name="Fiddes I."/>
            <person name="Haussler D."/>
            <person name="Eichler E."/>
        </authorList>
    </citation>
    <scope>NUCLEOTIDE SEQUENCE [LARGE SCALE GENOMIC DNA]</scope>
    <source>
        <strain evidence="2">Yerkes chimp pedigree #C0471</strain>
    </source>
</reference>
<feature type="non-terminal residue" evidence="2">
    <location>
        <position position="1"/>
    </location>
</feature>
<organism evidence="2 3">
    <name type="scientific">Pan troglodytes</name>
    <name type="common">Chimpanzee</name>
    <dbReference type="NCBI Taxonomy" id="9598"/>
    <lineage>
        <taxon>Eukaryota</taxon>
        <taxon>Metazoa</taxon>
        <taxon>Chordata</taxon>
        <taxon>Craniata</taxon>
        <taxon>Vertebrata</taxon>
        <taxon>Euteleostomi</taxon>
        <taxon>Mammalia</taxon>
        <taxon>Eutheria</taxon>
        <taxon>Euarchontoglires</taxon>
        <taxon>Primates</taxon>
        <taxon>Haplorrhini</taxon>
        <taxon>Catarrhini</taxon>
        <taxon>Hominidae</taxon>
        <taxon>Pan</taxon>
    </lineage>
</organism>
<gene>
    <name evidence="2" type="ORF">CK820_G0016663</name>
</gene>
<evidence type="ECO:0000313" key="2">
    <source>
        <dbReference type="EMBL" id="PNI63939.1"/>
    </source>
</evidence>
<sequence>VPQHAGLSLGETGLWHHARERAPPGGSEGHQTVPDENETREKESYQLLPDILLNRNPR</sequence>
<name>A0A2J8MWP0_PANTR</name>
<feature type="region of interest" description="Disordered" evidence="1">
    <location>
        <begin position="1"/>
        <end position="58"/>
    </location>
</feature>
<proteinExistence type="predicted"/>
<evidence type="ECO:0000256" key="1">
    <source>
        <dbReference type="SAM" id="MobiDB-lite"/>
    </source>
</evidence>
<evidence type="ECO:0000313" key="3">
    <source>
        <dbReference type="Proteomes" id="UP000236370"/>
    </source>
</evidence>
<dbReference type="Proteomes" id="UP000236370">
    <property type="component" value="Unassembled WGS sequence"/>
</dbReference>
<dbReference type="EMBL" id="NBAG03000242">
    <property type="protein sequence ID" value="PNI63939.1"/>
    <property type="molecule type" value="Genomic_DNA"/>
</dbReference>
<accession>A0A2J8MWP0</accession>